<keyword evidence="4" id="KW-1185">Reference proteome</keyword>
<reference evidence="3" key="1">
    <citation type="submission" date="2021-06" db="EMBL/GenBank/DDBJ databases">
        <authorList>
            <person name="Kallberg Y."/>
            <person name="Tangrot J."/>
            <person name="Rosling A."/>
        </authorList>
    </citation>
    <scope>NUCLEOTIDE SEQUENCE</scope>
    <source>
        <strain evidence="3">FL966</strain>
    </source>
</reference>
<name>A0A9N8W0J6_9GLOM</name>
<evidence type="ECO:0000313" key="4">
    <source>
        <dbReference type="Proteomes" id="UP000789759"/>
    </source>
</evidence>
<dbReference type="PROSITE" id="PS51717">
    <property type="entry name" value="G_VLIG"/>
    <property type="match status" value="1"/>
</dbReference>
<organism evidence="3 4">
    <name type="scientific">Cetraspora pellucida</name>
    <dbReference type="NCBI Taxonomy" id="1433469"/>
    <lineage>
        <taxon>Eukaryota</taxon>
        <taxon>Fungi</taxon>
        <taxon>Fungi incertae sedis</taxon>
        <taxon>Mucoromycota</taxon>
        <taxon>Glomeromycotina</taxon>
        <taxon>Glomeromycetes</taxon>
        <taxon>Diversisporales</taxon>
        <taxon>Gigasporaceae</taxon>
        <taxon>Cetraspora</taxon>
    </lineage>
</organism>
<evidence type="ECO:0000313" key="3">
    <source>
        <dbReference type="EMBL" id="CAG8466873.1"/>
    </source>
</evidence>
<dbReference type="InterPro" id="IPR030383">
    <property type="entry name" value="G_VLIG_dom"/>
</dbReference>
<dbReference type="InterPro" id="IPR057365">
    <property type="entry name" value="URGCP"/>
</dbReference>
<dbReference type="GO" id="GO:0005525">
    <property type="term" value="F:GTP binding"/>
    <property type="evidence" value="ECO:0007669"/>
    <property type="project" value="InterPro"/>
</dbReference>
<gene>
    <name evidence="3" type="ORF">CPELLU_LOCUS884</name>
</gene>
<accession>A0A9N8W0J6</accession>
<dbReference type="PANTHER" id="PTHR14819:SF25">
    <property type="entry name" value="CHROMOSOME UNDETERMINED SCAFFOLD_52, WHOLE GENOME SHOTGUN SEQUENCE"/>
    <property type="match status" value="1"/>
</dbReference>
<dbReference type="OrthoDB" id="1597724at2759"/>
<comment type="caution">
    <text evidence="3">The sequence shown here is derived from an EMBL/GenBank/DDBJ whole genome shotgun (WGS) entry which is preliminary data.</text>
</comment>
<dbReference type="Gene3D" id="3.40.50.300">
    <property type="entry name" value="P-loop containing nucleotide triphosphate hydrolases"/>
    <property type="match status" value="1"/>
</dbReference>
<proteinExistence type="inferred from homology"/>
<protein>
    <submittedName>
        <fullName evidence="3">7531_t:CDS:1</fullName>
    </submittedName>
</protein>
<dbReference type="Proteomes" id="UP000789759">
    <property type="component" value="Unassembled WGS sequence"/>
</dbReference>
<dbReference type="PANTHER" id="PTHR14819">
    <property type="entry name" value="GTP-BINDING"/>
    <property type="match status" value="1"/>
</dbReference>
<evidence type="ECO:0000256" key="1">
    <source>
        <dbReference type="ARBA" id="ARBA00006828"/>
    </source>
</evidence>
<dbReference type="EMBL" id="CAJVQA010000298">
    <property type="protein sequence ID" value="CAG8466873.1"/>
    <property type="molecule type" value="Genomic_DNA"/>
</dbReference>
<evidence type="ECO:0000259" key="2">
    <source>
        <dbReference type="PROSITE" id="PS51717"/>
    </source>
</evidence>
<dbReference type="Pfam" id="PF25496">
    <property type="entry name" value="URGCP"/>
    <property type="match status" value="1"/>
</dbReference>
<dbReference type="SUPFAM" id="SSF52540">
    <property type="entry name" value="P-loop containing nucleoside triphosphate hydrolases"/>
    <property type="match status" value="1"/>
</dbReference>
<feature type="domain" description="VLIG-type G" evidence="2">
    <location>
        <begin position="1711"/>
        <end position="1954"/>
    </location>
</feature>
<comment type="similarity">
    <text evidence="1">Belongs to the TRAFAC class dynamin-like GTPase superfamily. Very large inducible GTPase (VLIG) family.</text>
</comment>
<dbReference type="InterPro" id="IPR052986">
    <property type="entry name" value="VLIG_GTPase"/>
</dbReference>
<sequence>MSKREINYVEDSSLSLPYIEDNALSLGSLWDCNLSKTIGFNLFEKQLTSNHLIIHPLKTLDYRLIHVKSTEDQLTSLKIDGAISIEILSGILKVEGNWDTSLARNSNEEQLICEYNLDNYLVELLPKAKDAIDDIIRSQLLEKKIRATHIVHGIILGAKVCADIRIRQHDTSKKMDANGCLISDIPFGYVNASLKTSLKMLDSKKSSNYDTQITVNSKPPIKNQPTTINQMFNLIENIDVCVQKEQYYKFIGPDITGVPIRFNLVPISQFLDIKVEKLYKQLKDSILENFRTMLIALKDYQSHEYIKRCVLRTEYRLQRILYDSQSKLSKDITEYQNDLKKTTSHYFEQTYEALKKYKVGNCSYEDLFEIMRDYDESDFCIVKVYAKIEKFVSDGRNELNVVHEKDAALMNILLRTGTDSSKKNSAFQNLFKIVNALQKQKIEVGIALPSISNEFSLEIKDHNLSKIYNMTEIPQVLRILSAAVGMGNPIESRFYMLNASHLKIKLPLELKYFSELNSIISLLQIDYKVSIAHSYIDSLQKIRNSTHGDLQWKFFVALDAPDTALDAVYAIKHLPKEIFEKIELIIGESSIPSLYAAPLLIVFYEGEIKAVCLDELDILILLKMFESKDFSILSCDSLRYSLYPDRSKFFFEFTKTVDQTKVLKLDQNTFEIPFNQSPDQTLSDVLNVVRSALFGKDLDVISSIAQLAIMNNDKLITSLTEYGWSTADSKFNNKVLSAEGSKSLCAILHDWLKSSDPFLSKVKYAKNTVEKVLNNFDDKDAQKNLSESVKLICNDPSCNREIKTNIEKRKSINDIGVRCDEYIKIFDQLSAEFDKKESFHVLNLISLLKTMQPLANKEFSDVLMDEIIPSYINRLPQYMDPYESRWDEIKEFMNRKSLPDLVSLLSKLNCDPQLYKLHEKLNKISDINNRNDIKDLFELTVKDLTDEQKNYLWKNSRFGYLVQNAAIFMPLVPISTLFKSINIKEFPNYVPESIQNLLREYLKEHYEPENFSHNELNSIDHVIKYFDYLLKNHRIPSDILRKSIAKNEELERCLKSAGVLSDDNWDSKDKISKGWDQYTIELALEKLNKWKFEKQKDEPIVINSDYEFITNSSPETPDFKVLRIHKNWQPLMGEKIKIIMAKDYNRICKLIPAPNVSEIQPEIRIEKILRYLRQKVKMWGCSALTASNILRLVPKSEYSINNNPDPFIDDPFSDEELTYNESEKENIPLFISNSSNKNNNSLARIDCIACLLSTVDCTIARDILHTMAKFPMALPLVIPDFEYKKQFKVMLPLLVGPTIKWETKPGLIIENHLFESPFKLLVAIRIGSNSKGKSTILNQLMAVDHMFSSVGEPGASRGKPYTLPGTVEFTWLTQETCNDGFWKNVMEPYYKRKTDEIVLLANLHGDALDYEEQIQWLKQATSKFLVFIMPNAEEKEWKQLNEIVNSKRIVYFMVDSENKNKRYRIDTGCLTEDETLEIVRSRFKMILDNEVEIQLDLNKFMSGNPLKLTEGIECDESQRIIDLIKKYSCATTKSSMLLQKRHIKIIRDPRDFWENNIALQALMKHFGKIMSLPIEKRKRALIHLEKCVCNISAGESSKAREKVLLLREELRRTIDLANKNEDKVKLCREQIIRTFEQIDNKNLGLEHFFREIGQIYELTLNKPNHISQFPKSYAELLVEGQAIELIDGDSGKMSGAWLFAIFKEISIKYPDLRIFVVSILGLQSSGKSTLLNALFSCRFAVSPGRCTRGLFMRLLFLNSELSEELNVDAILLIDTEGLGAPEKINEKDALQKDRLLATFVMGISNLTLINVLGEYMNDLIEILQIAIVAMARLEKAKIAPDIFMVQHLTERNTAKTSSGQIQLCEALQKALQVADQHDAELGITNANSLKILDERIQKGELLQQFRSFKNGASINSPPSDQYHEDVTKLYEEILRVCKHSHSKVSFKQWYSVVNGFWESVKNENFAVQFKNLREIYDFIERSKLIMKVKETINAAFQAHTEQCSDLIRRKTFDNLDSYSLREECIASIEEESNNALCSNHCNECKKLSEARISRQAMKAQLIQVLEARLISEGYTAEFMDIITSRLKEELKRHPSGRFSREDRNKIADDIWNQLRRLAGDKNNVSSVETRIKSEVKEAYVNVEMVYNKFIAYVTPNISSQIENIFTQFNIHSVSNEFNKYEEELQGLADLILKEKNSVKFESGMITTLYIKAESIIKRIREAGLFQSQWLNQNRYDIHLYALVNFYKKMQIAQRNWDKRYNPLKILEKKKNDYIKLINHRLQHGFSYASEGKIVAQYLLEAIRNKAVNSGNERRIREILQISWMNSSEHARLKYFKQLAEQVQKHEYHNALVHFDIPDVKITEWFKNEVDNSYPEISKKEYYRVFEQEFSDIISKINNYRSIENFQNFVKSYLDQVEGCKYKMHKETEETSESDVDAFRDSMLATLKHQREKYESSPVKFKAPSEYEIVMERLGCTKSCTFCGAICWGPRGHEENTDDTKKHHSCHQPSGLRGTNHQYTKVLDPTPCHLRADNTNISWGEEGNRKWMKWNEAKRKFFADWLFLAHNKVNFNNLMCWFFQELHVKIAETRNFVMASKEDLKRYNCINLDYYQIINDLIVEIG</sequence>
<dbReference type="InterPro" id="IPR027417">
    <property type="entry name" value="P-loop_NTPase"/>
</dbReference>
<dbReference type="Pfam" id="PF25683">
    <property type="entry name" value="URGCP_GTPase"/>
    <property type="match status" value="1"/>
</dbReference>